<evidence type="ECO:0000313" key="11">
    <source>
        <dbReference type="EMBL" id="TJY33426.1"/>
    </source>
</evidence>
<keyword evidence="11" id="KW-0808">Transferase</keyword>
<evidence type="ECO:0000313" key="12">
    <source>
        <dbReference type="Proteomes" id="UP000307657"/>
    </source>
</evidence>
<dbReference type="Gene3D" id="3.40.50.300">
    <property type="entry name" value="P-loop containing nucleotide triphosphate hydrolases"/>
    <property type="match status" value="1"/>
</dbReference>
<comment type="subcellular location">
    <subcellularLocation>
        <location evidence="1">Cytoplasm</location>
    </subcellularLocation>
</comment>
<evidence type="ECO:0000256" key="5">
    <source>
        <dbReference type="ARBA" id="ARBA00022694"/>
    </source>
</evidence>
<evidence type="ECO:0000256" key="8">
    <source>
        <dbReference type="ARBA" id="ARBA00022840"/>
    </source>
</evidence>
<name>A0A4U0EP81_9FLAO</name>
<evidence type="ECO:0000256" key="9">
    <source>
        <dbReference type="ARBA" id="ARBA00022842"/>
    </source>
</evidence>
<dbReference type="PANTHER" id="PTHR33540:SF2">
    <property type="entry name" value="TRNA THREONYLCARBAMOYLADENOSINE BIOSYNTHESIS PROTEIN TSAE"/>
    <property type="match status" value="1"/>
</dbReference>
<dbReference type="GO" id="GO:0002949">
    <property type="term" value="P:tRNA threonylcarbamoyladenosine modification"/>
    <property type="evidence" value="ECO:0007669"/>
    <property type="project" value="InterPro"/>
</dbReference>
<sequence>MKTIFDIQSIDNVAKELLANAKHKTILFYGDMGVGKTTLISALVKALGGTDETSSPTFSIVNEYKVNDDIVYHFDFYRINDETEVLDIGIEDYFYSGHWNFIEWPEKIEGILPNEADISYIKMNNDGSRTLELGVFGKK</sequence>
<keyword evidence="7" id="KW-0547">Nucleotide-binding</keyword>
<keyword evidence="6" id="KW-0479">Metal-binding</keyword>
<dbReference type="Proteomes" id="UP000307657">
    <property type="component" value="Unassembled WGS sequence"/>
</dbReference>
<reference evidence="11 12" key="1">
    <citation type="submission" date="2019-04" db="EMBL/GenBank/DDBJ databases">
        <title>Lacinutrix sp. nov., isolated from marine water.</title>
        <authorList>
            <person name="Kim W."/>
        </authorList>
    </citation>
    <scope>NUCLEOTIDE SEQUENCE [LARGE SCALE GENOMIC DNA]</scope>
    <source>
        <strain evidence="11 12">CAU 1491</strain>
    </source>
</reference>
<organism evidence="11 12">
    <name type="scientific">Pontimicrobium aquaticum</name>
    <dbReference type="NCBI Taxonomy" id="2565367"/>
    <lineage>
        <taxon>Bacteria</taxon>
        <taxon>Pseudomonadati</taxon>
        <taxon>Bacteroidota</taxon>
        <taxon>Flavobacteriia</taxon>
        <taxon>Flavobacteriales</taxon>
        <taxon>Flavobacteriaceae</taxon>
        <taxon>Pontimicrobium</taxon>
    </lineage>
</organism>
<protein>
    <recommendedName>
        <fullName evidence="3">tRNA threonylcarbamoyladenosine biosynthesis protein TsaE</fullName>
    </recommendedName>
    <alternativeName>
        <fullName evidence="10">t(6)A37 threonylcarbamoyladenosine biosynthesis protein TsaE</fullName>
    </alternativeName>
</protein>
<evidence type="ECO:0000256" key="2">
    <source>
        <dbReference type="ARBA" id="ARBA00007599"/>
    </source>
</evidence>
<dbReference type="OrthoDB" id="9815896at2"/>
<dbReference type="GO" id="GO:0016740">
    <property type="term" value="F:transferase activity"/>
    <property type="evidence" value="ECO:0007669"/>
    <property type="project" value="UniProtKB-KW"/>
</dbReference>
<keyword evidence="12" id="KW-1185">Reference proteome</keyword>
<keyword evidence="9" id="KW-0460">Magnesium</keyword>
<evidence type="ECO:0000256" key="4">
    <source>
        <dbReference type="ARBA" id="ARBA00022490"/>
    </source>
</evidence>
<keyword evidence="4" id="KW-0963">Cytoplasm</keyword>
<dbReference type="PANTHER" id="PTHR33540">
    <property type="entry name" value="TRNA THREONYLCARBAMOYLADENOSINE BIOSYNTHESIS PROTEIN TSAE"/>
    <property type="match status" value="1"/>
</dbReference>
<evidence type="ECO:0000256" key="7">
    <source>
        <dbReference type="ARBA" id="ARBA00022741"/>
    </source>
</evidence>
<evidence type="ECO:0000256" key="3">
    <source>
        <dbReference type="ARBA" id="ARBA00019010"/>
    </source>
</evidence>
<dbReference type="Pfam" id="PF02367">
    <property type="entry name" value="TsaE"/>
    <property type="match status" value="1"/>
</dbReference>
<proteinExistence type="inferred from homology"/>
<comment type="caution">
    <text evidence="11">The sequence shown here is derived from an EMBL/GenBank/DDBJ whole genome shotgun (WGS) entry which is preliminary data.</text>
</comment>
<evidence type="ECO:0000256" key="6">
    <source>
        <dbReference type="ARBA" id="ARBA00022723"/>
    </source>
</evidence>
<evidence type="ECO:0000256" key="1">
    <source>
        <dbReference type="ARBA" id="ARBA00004496"/>
    </source>
</evidence>
<dbReference type="AlphaFoldDB" id="A0A4U0EP81"/>
<dbReference type="GO" id="GO:0046872">
    <property type="term" value="F:metal ion binding"/>
    <property type="evidence" value="ECO:0007669"/>
    <property type="project" value="UniProtKB-KW"/>
</dbReference>
<dbReference type="SUPFAM" id="SSF52540">
    <property type="entry name" value="P-loop containing nucleoside triphosphate hydrolases"/>
    <property type="match status" value="1"/>
</dbReference>
<accession>A0A4U0EP81</accession>
<dbReference type="InterPro" id="IPR003442">
    <property type="entry name" value="T6A_TsaE"/>
</dbReference>
<dbReference type="RefSeq" id="WP_136844605.1">
    <property type="nucleotide sequence ID" value="NZ_SUPL01000007.1"/>
</dbReference>
<dbReference type="GO" id="GO:0005524">
    <property type="term" value="F:ATP binding"/>
    <property type="evidence" value="ECO:0007669"/>
    <property type="project" value="UniProtKB-KW"/>
</dbReference>
<dbReference type="InterPro" id="IPR027417">
    <property type="entry name" value="P-loop_NTPase"/>
</dbReference>
<keyword evidence="5" id="KW-0819">tRNA processing</keyword>
<dbReference type="EMBL" id="SUPL01000007">
    <property type="protein sequence ID" value="TJY33426.1"/>
    <property type="molecule type" value="Genomic_DNA"/>
</dbReference>
<gene>
    <name evidence="11" type="primary">tsaE</name>
    <name evidence="11" type="ORF">E5167_13070</name>
</gene>
<dbReference type="NCBIfam" id="TIGR00150">
    <property type="entry name" value="T6A_YjeE"/>
    <property type="match status" value="1"/>
</dbReference>
<keyword evidence="8" id="KW-0067">ATP-binding</keyword>
<comment type="similarity">
    <text evidence="2">Belongs to the TsaE family.</text>
</comment>
<evidence type="ECO:0000256" key="10">
    <source>
        <dbReference type="ARBA" id="ARBA00032441"/>
    </source>
</evidence>
<dbReference type="GO" id="GO:0005737">
    <property type="term" value="C:cytoplasm"/>
    <property type="evidence" value="ECO:0007669"/>
    <property type="project" value="UniProtKB-SubCell"/>
</dbReference>